<reference evidence="3 4" key="1">
    <citation type="submission" date="2012-08" db="EMBL/GenBank/DDBJ databases">
        <title>Whole genome shotgun sequence of Austwickia chelonae NBRC 105200.</title>
        <authorList>
            <person name="Yoshida I."/>
            <person name="Hosoyama A."/>
            <person name="Tsuchikane K."/>
            <person name="Katsumata H."/>
            <person name="Ando Y."/>
            <person name="Ohji S."/>
            <person name="Hamada M."/>
            <person name="Tamura T."/>
            <person name="Yamazoe A."/>
            <person name="Yamazaki S."/>
            <person name="Fujita N."/>
        </authorList>
    </citation>
    <scope>NUCLEOTIDE SEQUENCE [LARGE SCALE GENOMIC DNA]</scope>
    <source>
        <strain evidence="3 4">NBRC 105200</strain>
    </source>
</reference>
<dbReference type="STRING" id="100225.SAMN05421595_2574"/>
<feature type="transmembrane region" description="Helical" evidence="1">
    <location>
        <begin position="56"/>
        <end position="77"/>
    </location>
</feature>
<sequence>MREVRDFLVAALYEPVPRTREEDKGSRRRVVTALTLVVAVALVAYSLRIPAGDPRFYPATLALAGTYVVGALASGPLRLGRAHRRRTGTSRPVVQPLLLGVLLLGVFIGGAGVVAQLPLLRDPVEELLDHARSGSLPLVLAITVVNGIAEELFYRGALYPAVGGRSALAVTTVVYTVVTAAAGIPLLAFAAAALGLVVGLQRRVTGGVLGPIITHLTWSVGMLFLLPPALSLFGDVL</sequence>
<keyword evidence="4" id="KW-1185">Reference proteome</keyword>
<protein>
    <recommendedName>
        <fullName evidence="2">CAAX prenyl protease 2/Lysostaphin resistance protein A-like domain-containing protein</fullName>
    </recommendedName>
</protein>
<evidence type="ECO:0000313" key="3">
    <source>
        <dbReference type="EMBL" id="GAB79266.1"/>
    </source>
</evidence>
<evidence type="ECO:0000259" key="2">
    <source>
        <dbReference type="Pfam" id="PF02517"/>
    </source>
</evidence>
<dbReference type="AlphaFoldDB" id="K6UNU7"/>
<feature type="transmembrane region" description="Helical" evidence="1">
    <location>
        <begin position="212"/>
        <end position="233"/>
    </location>
</feature>
<dbReference type="eggNOG" id="COG1266">
    <property type="taxonomic scope" value="Bacteria"/>
</dbReference>
<comment type="caution">
    <text evidence="3">The sequence shown here is derived from an EMBL/GenBank/DDBJ whole genome shotgun (WGS) entry which is preliminary data.</text>
</comment>
<evidence type="ECO:0000313" key="4">
    <source>
        <dbReference type="Proteomes" id="UP000008495"/>
    </source>
</evidence>
<name>K6UNU7_9MICO</name>
<dbReference type="InterPro" id="IPR003675">
    <property type="entry name" value="Rce1/LyrA-like_dom"/>
</dbReference>
<dbReference type="Pfam" id="PF02517">
    <property type="entry name" value="Rce1-like"/>
    <property type="match status" value="1"/>
</dbReference>
<feature type="transmembrane region" description="Helical" evidence="1">
    <location>
        <begin position="97"/>
        <end position="115"/>
    </location>
</feature>
<keyword evidence="1" id="KW-0472">Membrane</keyword>
<dbReference type="Proteomes" id="UP000008495">
    <property type="component" value="Unassembled WGS sequence"/>
</dbReference>
<keyword evidence="1" id="KW-1133">Transmembrane helix</keyword>
<accession>K6UNU7</accession>
<dbReference type="GO" id="GO:0080120">
    <property type="term" value="P:CAAX-box protein maturation"/>
    <property type="evidence" value="ECO:0007669"/>
    <property type="project" value="UniProtKB-ARBA"/>
</dbReference>
<gene>
    <name evidence="3" type="ORF">AUCHE_22_00360</name>
</gene>
<evidence type="ECO:0000256" key="1">
    <source>
        <dbReference type="SAM" id="Phobius"/>
    </source>
</evidence>
<keyword evidence="1" id="KW-0812">Transmembrane</keyword>
<organism evidence="3 4">
    <name type="scientific">Austwickia chelonae NBRC 105200</name>
    <dbReference type="NCBI Taxonomy" id="1184607"/>
    <lineage>
        <taxon>Bacteria</taxon>
        <taxon>Bacillati</taxon>
        <taxon>Actinomycetota</taxon>
        <taxon>Actinomycetes</taxon>
        <taxon>Micrococcales</taxon>
        <taxon>Dermatophilaceae</taxon>
        <taxon>Austwickia</taxon>
    </lineage>
</organism>
<proteinExistence type="predicted"/>
<feature type="domain" description="CAAX prenyl protease 2/Lysostaphin resistance protein A-like" evidence="2">
    <location>
        <begin position="134"/>
        <end position="219"/>
    </location>
</feature>
<dbReference type="GO" id="GO:0004175">
    <property type="term" value="F:endopeptidase activity"/>
    <property type="evidence" value="ECO:0007669"/>
    <property type="project" value="UniProtKB-ARBA"/>
</dbReference>
<feature type="transmembrane region" description="Helical" evidence="1">
    <location>
        <begin position="30"/>
        <end position="50"/>
    </location>
</feature>
<dbReference type="EMBL" id="BAGZ01000022">
    <property type="protein sequence ID" value="GAB79266.1"/>
    <property type="molecule type" value="Genomic_DNA"/>
</dbReference>
<feature type="transmembrane region" description="Helical" evidence="1">
    <location>
        <begin position="166"/>
        <end position="192"/>
    </location>
</feature>